<keyword evidence="3" id="KW-0238">DNA-binding</keyword>
<dbReference type="SUPFAM" id="SSF116734">
    <property type="entry name" value="DNA methylase specificity domain"/>
    <property type="match status" value="2"/>
</dbReference>
<dbReference type="GO" id="GO:0004519">
    <property type="term" value="F:endonuclease activity"/>
    <property type="evidence" value="ECO:0007669"/>
    <property type="project" value="UniProtKB-KW"/>
</dbReference>
<dbReference type="InterPro" id="IPR044946">
    <property type="entry name" value="Restrct_endonuc_typeI_TRD_sf"/>
</dbReference>
<name>A0ABR6S7U4_ANAVA</name>
<evidence type="ECO:0000313" key="5">
    <source>
        <dbReference type="EMBL" id="MBC1302298.1"/>
    </source>
</evidence>
<keyword evidence="5" id="KW-0255">Endonuclease</keyword>
<comment type="similarity">
    <text evidence="1">Belongs to the type-I restriction system S methylase family.</text>
</comment>
<protein>
    <submittedName>
        <fullName evidence="5">Restriction endonuclease subunit S</fullName>
    </submittedName>
</protein>
<dbReference type="Pfam" id="PF01420">
    <property type="entry name" value="Methylase_S"/>
    <property type="match status" value="2"/>
</dbReference>
<dbReference type="GeneID" id="58723826"/>
<reference evidence="5 6" key="1">
    <citation type="submission" date="2019-11" db="EMBL/GenBank/DDBJ databases">
        <title>Comparison of genomes from free-living endosymbiotic cyanobacteria isolated from Azolla.</title>
        <authorList>
            <person name="Thiel T."/>
            <person name="Pratte B."/>
        </authorList>
    </citation>
    <scope>NUCLEOTIDE SEQUENCE [LARGE SCALE GENOMIC DNA]</scope>
    <source>
        <strain evidence="5 6">N2B</strain>
    </source>
</reference>
<sequence>MMKRKTPTIDEHLHEFKISNKTDESYKNRDFGFVPESWKIVKFENILSIFNGYAFKSTDAVDSSNTQLIRMGNLYQNKLDLERSPVFYPDYYAQKYSKYLLKEGDLIISLTGTSEKEDYGFTVKINRTDKNLLLNQRVARIDVISADINHDYIFYFLRSRIFLTPLYLTAKGMKQANLSTNTIKTLNVLIPPLEEQRKIAWILSLVQDAITQQEQIISLTTELKKVLMQKLFTEGTRGEPQKMTEIGFIPKSWEVIRFADAISVTSGQVNPKEKPYSEMLHVGSENIESNSGRLLCLQTNQELNISSGNYYFNNDDILYSKIRPYLNKVALPDFEGTCSADMYPIRSKNGCFNRNFLFHFLLSDIFRNQAISFQDRTGIPKINRAQLGSTLLIRPSLLEQNEISYALDLCDKRINTAYQNLSTSKDLFRILLHQLMTAQIRVDDLNLSALNLVS</sequence>
<evidence type="ECO:0000259" key="4">
    <source>
        <dbReference type="Pfam" id="PF01420"/>
    </source>
</evidence>
<dbReference type="InterPro" id="IPR052021">
    <property type="entry name" value="Type-I_RS_S_subunit"/>
</dbReference>
<dbReference type="PANTHER" id="PTHR30408:SF12">
    <property type="entry name" value="TYPE I RESTRICTION ENZYME MJAVIII SPECIFICITY SUBUNIT"/>
    <property type="match status" value="1"/>
</dbReference>
<evidence type="ECO:0000256" key="1">
    <source>
        <dbReference type="ARBA" id="ARBA00010923"/>
    </source>
</evidence>
<dbReference type="PANTHER" id="PTHR30408">
    <property type="entry name" value="TYPE-1 RESTRICTION ENZYME ECOKI SPECIFICITY PROTEIN"/>
    <property type="match status" value="1"/>
</dbReference>
<dbReference type="Proteomes" id="UP000570851">
    <property type="component" value="Unassembled WGS sequence"/>
</dbReference>
<gene>
    <name evidence="5" type="ORF">GNE12_10270</name>
</gene>
<feature type="domain" description="Type I restriction modification DNA specificity" evidence="4">
    <location>
        <begin position="251"/>
        <end position="416"/>
    </location>
</feature>
<keyword evidence="2" id="KW-0680">Restriction system</keyword>
<comment type="caution">
    <text evidence="5">The sequence shown here is derived from an EMBL/GenBank/DDBJ whole genome shotgun (WGS) entry which is preliminary data.</text>
</comment>
<organism evidence="5 6">
    <name type="scientific">Trichormus variabilis N2B</name>
    <dbReference type="NCBI Taxonomy" id="2681315"/>
    <lineage>
        <taxon>Bacteria</taxon>
        <taxon>Bacillati</taxon>
        <taxon>Cyanobacteriota</taxon>
        <taxon>Cyanophyceae</taxon>
        <taxon>Nostocales</taxon>
        <taxon>Nostocaceae</taxon>
        <taxon>Trichormus</taxon>
    </lineage>
</organism>
<dbReference type="Gene3D" id="1.10.287.1120">
    <property type="entry name" value="Bipartite methylase S protein"/>
    <property type="match status" value="1"/>
</dbReference>
<dbReference type="RefSeq" id="WP_011318005.1">
    <property type="nucleotide sequence ID" value="NZ_JACKZP010000031.1"/>
</dbReference>
<keyword evidence="5" id="KW-0378">Hydrolase</keyword>
<keyword evidence="5" id="KW-0540">Nuclease</keyword>
<dbReference type="CDD" id="cd17278">
    <property type="entry name" value="RMtype1_S_LdeBORF1052P-TRD2-CR2"/>
    <property type="match status" value="1"/>
</dbReference>
<feature type="domain" description="Type I restriction modification DNA specificity" evidence="4">
    <location>
        <begin position="35"/>
        <end position="214"/>
    </location>
</feature>
<dbReference type="Gene3D" id="3.90.220.20">
    <property type="entry name" value="DNA methylase specificity domains"/>
    <property type="match status" value="2"/>
</dbReference>
<dbReference type="EMBL" id="JACKZP010000031">
    <property type="protein sequence ID" value="MBC1302298.1"/>
    <property type="molecule type" value="Genomic_DNA"/>
</dbReference>
<dbReference type="InterPro" id="IPR000055">
    <property type="entry name" value="Restrct_endonuc_typeI_TRD"/>
</dbReference>
<evidence type="ECO:0000313" key="6">
    <source>
        <dbReference type="Proteomes" id="UP000570851"/>
    </source>
</evidence>
<proteinExistence type="inferred from homology"/>
<evidence type="ECO:0000256" key="3">
    <source>
        <dbReference type="ARBA" id="ARBA00023125"/>
    </source>
</evidence>
<keyword evidence="6" id="KW-1185">Reference proteome</keyword>
<accession>A0ABR6S7U4</accession>
<evidence type="ECO:0000256" key="2">
    <source>
        <dbReference type="ARBA" id="ARBA00022747"/>
    </source>
</evidence>